<dbReference type="InterPro" id="IPR057369">
    <property type="entry name" value="VG15"/>
</dbReference>
<reference evidence="1" key="1">
    <citation type="journal article" date="2021" name="PeerJ">
        <title>Extensive microbial diversity within the chicken gut microbiome revealed by metagenomics and culture.</title>
        <authorList>
            <person name="Gilroy R."/>
            <person name="Ravi A."/>
            <person name="Getino M."/>
            <person name="Pursley I."/>
            <person name="Horton D.L."/>
            <person name="Alikhan N.F."/>
            <person name="Baker D."/>
            <person name="Gharbi K."/>
            <person name="Hall N."/>
            <person name="Watson M."/>
            <person name="Adriaenssens E.M."/>
            <person name="Foster-Nyarko E."/>
            <person name="Jarju S."/>
            <person name="Secka A."/>
            <person name="Antonio M."/>
            <person name="Oren A."/>
            <person name="Chaudhuri R.R."/>
            <person name="La Ragione R."/>
            <person name="Hildebrand F."/>
            <person name="Pallen M.J."/>
        </authorList>
    </citation>
    <scope>NUCLEOTIDE SEQUENCE</scope>
    <source>
        <strain evidence="1">CHK188-11489</strain>
    </source>
</reference>
<comment type="caution">
    <text evidence="1">The sequence shown here is derived from an EMBL/GenBank/DDBJ whole genome shotgun (WGS) entry which is preliminary data.</text>
</comment>
<gene>
    <name evidence="1" type="ORF">H9724_01365</name>
</gene>
<proteinExistence type="predicted"/>
<accession>A0A9D2FIZ4</accession>
<protein>
    <submittedName>
        <fullName evidence="1">Uncharacterized protein</fullName>
    </submittedName>
</protein>
<dbReference type="Pfam" id="PF25310">
    <property type="entry name" value="VG15"/>
    <property type="match status" value="1"/>
</dbReference>
<sequence length="411" mass="44916">MTRLSRLNERAGTEMAAYIARNGTADTQALIEYAYALVQKYGEGSAELACQMYDAVAEASGAEVPPAEPAAPASYSETASMVTGTRQSPPLLQSGVSRLVKRAGADTTLQNAIRDGAEWAWVPHGDTCAFCLTLASNGWQPASRKALKGGHAQHIHAHCDCEYAIRFDSNTNVAGYDPDKYLKQYYAAGGDINAMRRAQYARDKGKINAQKRAAYAARRLRERAVRGILDEIRGGYLPITEQSLQAVQPFACRTLDEAGQQGLAQAHRELLQEAAGRPVGTEAARCYGSDMQPLGDTIFGDRPGRVRIPDQDVPYIAAHTHPSGMTFSPNDIRGFATRENMQMLTAVGNDGTVYAIEKTSHFDRDGILDLFQDAEIRLASFQNPQDINDIMQKLLKEAKQYGANFYAGRNL</sequence>
<reference evidence="1" key="2">
    <citation type="submission" date="2021-04" db="EMBL/GenBank/DDBJ databases">
        <authorList>
            <person name="Gilroy R."/>
        </authorList>
    </citation>
    <scope>NUCLEOTIDE SEQUENCE</scope>
    <source>
        <strain evidence="1">CHK188-11489</strain>
    </source>
</reference>
<evidence type="ECO:0000313" key="2">
    <source>
        <dbReference type="Proteomes" id="UP000824105"/>
    </source>
</evidence>
<dbReference type="AlphaFoldDB" id="A0A9D2FIZ4"/>
<dbReference type="Proteomes" id="UP000824105">
    <property type="component" value="Unassembled WGS sequence"/>
</dbReference>
<name>A0A9D2FIZ4_9FIRM</name>
<organism evidence="1 2">
    <name type="scientific">Candidatus Gemmiger avistercoris</name>
    <dbReference type="NCBI Taxonomy" id="2838606"/>
    <lineage>
        <taxon>Bacteria</taxon>
        <taxon>Bacillati</taxon>
        <taxon>Bacillota</taxon>
        <taxon>Clostridia</taxon>
        <taxon>Eubacteriales</taxon>
        <taxon>Gemmiger</taxon>
    </lineage>
</organism>
<dbReference type="EMBL" id="DXBF01000011">
    <property type="protein sequence ID" value="HIZ61406.1"/>
    <property type="molecule type" value="Genomic_DNA"/>
</dbReference>
<evidence type="ECO:0000313" key="1">
    <source>
        <dbReference type="EMBL" id="HIZ61406.1"/>
    </source>
</evidence>